<evidence type="ECO:0000259" key="2">
    <source>
        <dbReference type="Pfam" id="PF22936"/>
    </source>
</evidence>
<evidence type="ECO:0000313" key="4">
    <source>
        <dbReference type="Proteomes" id="UP000886653"/>
    </source>
</evidence>
<dbReference type="AlphaFoldDB" id="A0A9P6TA52"/>
<dbReference type="Proteomes" id="UP000886653">
    <property type="component" value="Unassembled WGS sequence"/>
</dbReference>
<dbReference type="Pfam" id="PF22936">
    <property type="entry name" value="Pol_BBD"/>
    <property type="match status" value="1"/>
</dbReference>
<dbReference type="InterPro" id="IPR054722">
    <property type="entry name" value="PolX-like_BBD"/>
</dbReference>
<dbReference type="Pfam" id="PF14223">
    <property type="entry name" value="Retrotran_gag_2"/>
    <property type="match status" value="1"/>
</dbReference>
<comment type="caution">
    <text evidence="3">The sequence shown here is derived from an EMBL/GenBank/DDBJ whole genome shotgun (WGS) entry which is preliminary data.</text>
</comment>
<name>A0A9P6TA52_9BASI</name>
<gene>
    <name evidence="3" type="ORF">CROQUDRAFT_94591</name>
</gene>
<reference evidence="3" key="1">
    <citation type="submission" date="2013-11" db="EMBL/GenBank/DDBJ databases">
        <title>Genome sequence of the fusiform rust pathogen reveals effectors for host alternation and coevolution with pine.</title>
        <authorList>
            <consortium name="DOE Joint Genome Institute"/>
            <person name="Smith K."/>
            <person name="Pendleton A."/>
            <person name="Kubisiak T."/>
            <person name="Anderson C."/>
            <person name="Salamov A."/>
            <person name="Aerts A."/>
            <person name="Riley R."/>
            <person name="Clum A."/>
            <person name="Lindquist E."/>
            <person name="Ence D."/>
            <person name="Campbell M."/>
            <person name="Kronenberg Z."/>
            <person name="Feau N."/>
            <person name="Dhillon B."/>
            <person name="Hamelin R."/>
            <person name="Burleigh J."/>
            <person name="Smith J."/>
            <person name="Yandell M."/>
            <person name="Nelson C."/>
            <person name="Grigoriev I."/>
            <person name="Davis J."/>
        </authorList>
    </citation>
    <scope>NUCLEOTIDE SEQUENCE</scope>
    <source>
        <strain evidence="3">G11</strain>
    </source>
</reference>
<feature type="region of interest" description="Disordered" evidence="1">
    <location>
        <begin position="135"/>
        <end position="154"/>
    </location>
</feature>
<sequence>MNYYTAREAFNILCKHHGDSGGLSTASLFFDLVNLRLQPNGSIAEHIHKFRQLHNRFVSNQWSTPGITISKHYIAILLLKSLPVEFNPLVQTTLASNFESISLNHIYALLQMEISRCEVSTQQDPTTHAALVTATKKSKPHQEPKKPPICSLGHVGHTDEHCNTRIQAEEKEMVRKYKELMVKKSNSAQLAIDKLLNNVQSPTTPTQSTSPSAPSYYDEAFVAITPSSDQSRIITLDTGATANMFGNKSLLSDIENITPSPINVASKEGKIYARSQGTATIGKLKVYKVLHASELAVNLISVGVLYDMGYKINWTMNSADVVDSTGKFLIRFY</sequence>
<feature type="domain" description="Retrovirus-related Pol polyprotein from transposon TNT 1-94-like beta-barrel" evidence="2">
    <location>
        <begin position="235"/>
        <end position="310"/>
    </location>
</feature>
<evidence type="ECO:0000313" key="3">
    <source>
        <dbReference type="EMBL" id="KAG0144801.1"/>
    </source>
</evidence>
<evidence type="ECO:0000256" key="1">
    <source>
        <dbReference type="SAM" id="MobiDB-lite"/>
    </source>
</evidence>
<accession>A0A9P6TA52</accession>
<dbReference type="EMBL" id="MU167288">
    <property type="protein sequence ID" value="KAG0144801.1"/>
    <property type="molecule type" value="Genomic_DNA"/>
</dbReference>
<keyword evidence="4" id="KW-1185">Reference proteome</keyword>
<proteinExistence type="predicted"/>
<protein>
    <recommendedName>
        <fullName evidence="2">Retrovirus-related Pol polyprotein from transposon TNT 1-94-like beta-barrel domain-containing protein</fullName>
    </recommendedName>
</protein>
<dbReference type="OrthoDB" id="430476at2759"/>
<organism evidence="3 4">
    <name type="scientific">Cronartium quercuum f. sp. fusiforme G11</name>
    <dbReference type="NCBI Taxonomy" id="708437"/>
    <lineage>
        <taxon>Eukaryota</taxon>
        <taxon>Fungi</taxon>
        <taxon>Dikarya</taxon>
        <taxon>Basidiomycota</taxon>
        <taxon>Pucciniomycotina</taxon>
        <taxon>Pucciniomycetes</taxon>
        <taxon>Pucciniales</taxon>
        <taxon>Coleosporiaceae</taxon>
        <taxon>Cronartium</taxon>
    </lineage>
</organism>